<dbReference type="KEGG" id="ppho:CTZ24_02250"/>
<evidence type="ECO:0000313" key="20">
    <source>
        <dbReference type="EMBL" id="MDO6405818.1"/>
    </source>
</evidence>
<dbReference type="SUPFAM" id="SSF52833">
    <property type="entry name" value="Thioredoxin-like"/>
    <property type="match status" value="1"/>
</dbReference>
<dbReference type="GO" id="GO:0047134">
    <property type="term" value="F:protein-disulfide reductase [NAD(P)H] activity"/>
    <property type="evidence" value="ECO:0007669"/>
    <property type="project" value="UniProtKB-UniRule"/>
</dbReference>
<keyword evidence="11 18" id="KW-0560">Oxidoreductase</keyword>
<dbReference type="EC" id="1.8.1.8" evidence="18"/>
<dbReference type="NCBIfam" id="NF001419">
    <property type="entry name" value="PRK00293.1"/>
    <property type="match status" value="1"/>
</dbReference>
<dbReference type="AlphaFoldDB" id="A0AAP9H2B8"/>
<comment type="function">
    <text evidence="18">Required to facilitate the formation of correct disulfide bonds in some periplasmic proteins and for the assembly of the periplasmic c-type cytochromes. Acts by transferring electrons from cytoplasmic thioredoxin to the periplasm. This transfer involves a cascade of disulfide bond formation and reduction steps.</text>
</comment>
<dbReference type="FunFam" id="2.60.40.1250:FF:000001">
    <property type="entry name" value="Thiol:disulfide interchange protein DsbD"/>
    <property type="match status" value="1"/>
</dbReference>
<dbReference type="GO" id="GO:0005886">
    <property type="term" value="C:plasma membrane"/>
    <property type="evidence" value="ECO:0007669"/>
    <property type="project" value="UniProtKB-SubCell"/>
</dbReference>
<dbReference type="PROSITE" id="PS51352">
    <property type="entry name" value="THIOREDOXIN_2"/>
    <property type="match status" value="1"/>
</dbReference>
<feature type="transmembrane region" description="Helical" evidence="18">
    <location>
        <begin position="245"/>
        <end position="271"/>
    </location>
</feature>
<evidence type="ECO:0000256" key="11">
    <source>
        <dbReference type="ARBA" id="ARBA00023002"/>
    </source>
</evidence>
<evidence type="ECO:0000256" key="9">
    <source>
        <dbReference type="ARBA" id="ARBA00022982"/>
    </source>
</evidence>
<dbReference type="EMBL" id="CP024636">
    <property type="protein sequence ID" value="QGR05287.1"/>
    <property type="molecule type" value="Genomic_DNA"/>
</dbReference>
<dbReference type="InterPro" id="IPR012336">
    <property type="entry name" value="Thioredoxin-like_fold"/>
</dbReference>
<dbReference type="InterPro" id="IPR036249">
    <property type="entry name" value="Thioredoxin-like_sf"/>
</dbReference>
<evidence type="ECO:0000256" key="10">
    <source>
        <dbReference type="ARBA" id="ARBA00022989"/>
    </source>
</evidence>
<keyword evidence="14 18" id="KW-1015">Disulfide bond</keyword>
<dbReference type="Gene3D" id="2.60.40.1250">
    <property type="entry name" value="Thiol:disulfide interchange protein DsbD, N-terminal domain"/>
    <property type="match status" value="1"/>
</dbReference>
<keyword evidence="4 18" id="KW-1003">Cell membrane</keyword>
<evidence type="ECO:0000256" key="17">
    <source>
        <dbReference type="ARBA" id="ARBA00047804"/>
    </source>
</evidence>
<evidence type="ECO:0000259" key="19">
    <source>
        <dbReference type="PROSITE" id="PS51352"/>
    </source>
</evidence>
<evidence type="ECO:0000256" key="18">
    <source>
        <dbReference type="HAMAP-Rule" id="MF_00399"/>
    </source>
</evidence>
<keyword evidence="9 18" id="KW-0249">Electron transport</keyword>
<dbReference type="InterPro" id="IPR035671">
    <property type="entry name" value="DsbD_gamma"/>
</dbReference>
<reference evidence="20" key="3">
    <citation type="submission" date="2023-07" db="EMBL/GenBank/DDBJ databases">
        <title>The extreme plant-growth-promoting properties of Pantoea phytobeneficialis PF55 revealed by functional and genomic analysis.</title>
        <authorList>
            <person name="Nascimento F.X."/>
            <person name="Marcio R.J."/>
        </authorList>
    </citation>
    <scope>NUCLEOTIDE SEQUENCE</scope>
    <source>
        <strain evidence="20">PF55</strain>
    </source>
</reference>
<keyword evidence="8 18" id="KW-0201">Cytochrome c-type biogenesis</keyword>
<dbReference type="GO" id="GO:0045454">
    <property type="term" value="P:cell redox homeostasis"/>
    <property type="evidence" value="ECO:0007669"/>
    <property type="project" value="TreeGrafter"/>
</dbReference>
<dbReference type="Gene3D" id="3.40.30.10">
    <property type="entry name" value="Glutaredoxin"/>
    <property type="match status" value="1"/>
</dbReference>
<organism evidence="21 22">
    <name type="scientific">Pantoea phytobeneficialis</name>
    <dbReference type="NCBI Taxonomy" id="2052056"/>
    <lineage>
        <taxon>Bacteria</taxon>
        <taxon>Pseudomonadati</taxon>
        <taxon>Pseudomonadota</taxon>
        <taxon>Gammaproteobacteria</taxon>
        <taxon>Enterobacterales</taxon>
        <taxon>Erwiniaceae</taxon>
        <taxon>Pantoea</taxon>
    </lineage>
</organism>
<comment type="catalytic activity">
    <reaction evidence="16 18">
        <text>[protein]-dithiol + NAD(+) = [protein]-disulfide + NADH + H(+)</text>
        <dbReference type="Rhea" id="RHEA:18749"/>
        <dbReference type="Rhea" id="RHEA-COMP:10593"/>
        <dbReference type="Rhea" id="RHEA-COMP:10594"/>
        <dbReference type="ChEBI" id="CHEBI:15378"/>
        <dbReference type="ChEBI" id="CHEBI:29950"/>
        <dbReference type="ChEBI" id="CHEBI:50058"/>
        <dbReference type="ChEBI" id="CHEBI:57540"/>
        <dbReference type="ChEBI" id="CHEBI:57945"/>
        <dbReference type="EC" id="1.8.1.8"/>
    </reaction>
</comment>
<feature type="disulfide bond" description="Redox-active" evidence="18">
    <location>
        <begin position="481"/>
        <end position="484"/>
    </location>
</feature>
<dbReference type="InterPro" id="IPR028250">
    <property type="entry name" value="DsbDN"/>
</dbReference>
<feature type="transmembrane region" description="Helical" evidence="18">
    <location>
        <begin position="365"/>
        <end position="383"/>
    </location>
</feature>
<evidence type="ECO:0000313" key="21">
    <source>
        <dbReference type="EMBL" id="QGR05287.1"/>
    </source>
</evidence>
<comment type="catalytic activity">
    <reaction evidence="17 18">
        <text>[protein]-dithiol + NADP(+) = [protein]-disulfide + NADPH + H(+)</text>
        <dbReference type="Rhea" id="RHEA:18753"/>
        <dbReference type="Rhea" id="RHEA-COMP:10593"/>
        <dbReference type="Rhea" id="RHEA-COMP:10594"/>
        <dbReference type="ChEBI" id="CHEBI:15378"/>
        <dbReference type="ChEBI" id="CHEBI:29950"/>
        <dbReference type="ChEBI" id="CHEBI:50058"/>
        <dbReference type="ChEBI" id="CHEBI:57783"/>
        <dbReference type="ChEBI" id="CHEBI:58349"/>
        <dbReference type="EC" id="1.8.1.8"/>
    </reaction>
</comment>
<feature type="transmembrane region" description="Helical" evidence="18">
    <location>
        <begin position="208"/>
        <end position="233"/>
    </location>
</feature>
<evidence type="ECO:0000256" key="2">
    <source>
        <dbReference type="ARBA" id="ARBA00007241"/>
    </source>
</evidence>
<reference evidence="21" key="2">
    <citation type="journal article" date="2020" name="Environ. Microbiol.">
        <title>The extreme plant-growth-promoting properties of Pantoea phytobeneficialis MSR2 revealed by functional and genomic analysis.</title>
        <authorList>
            <person name="Nascimento F.X."/>
            <person name="Hernandez A.G."/>
            <person name="Glick B.R."/>
            <person name="Rossi M.J."/>
        </authorList>
    </citation>
    <scope>NUCLEOTIDE SEQUENCE</scope>
    <source>
        <strain evidence="21">MSR2</strain>
    </source>
</reference>
<evidence type="ECO:0000256" key="12">
    <source>
        <dbReference type="ARBA" id="ARBA00023027"/>
    </source>
</evidence>
<evidence type="ECO:0000313" key="23">
    <source>
        <dbReference type="Proteomes" id="UP001171299"/>
    </source>
</evidence>
<evidence type="ECO:0000256" key="7">
    <source>
        <dbReference type="ARBA" id="ARBA00022729"/>
    </source>
</evidence>
<dbReference type="PROSITE" id="PS00194">
    <property type="entry name" value="THIOREDOXIN_1"/>
    <property type="match status" value="1"/>
</dbReference>
<gene>
    <name evidence="21" type="primary">dipZ</name>
    <name evidence="18" type="synonym">dsbD</name>
    <name evidence="21" type="ORF">CTZ24_02250</name>
    <name evidence="20" type="ORF">Q3404_04445</name>
</gene>
<feature type="transmembrane region" description="Helical" evidence="18">
    <location>
        <begin position="170"/>
        <end position="196"/>
    </location>
</feature>
<keyword evidence="6 18" id="KW-0812">Transmembrane</keyword>
<dbReference type="HAMAP" id="MF_00399">
    <property type="entry name" value="DbsD"/>
    <property type="match status" value="1"/>
</dbReference>
<dbReference type="RefSeq" id="WP_208724682.1">
    <property type="nucleotide sequence ID" value="NZ_CP024636.1"/>
</dbReference>
<feature type="signal peptide" evidence="18">
    <location>
        <begin position="1"/>
        <end position="23"/>
    </location>
</feature>
<sequence precursor="true">MAARISRLIGLCLALFISLSAQASIFSPNNNSRFVPVDQAFGFDFSQQGNQLTLSWKVKSGYYLYRQKIQVMPQKAQIAPLALPPGQAHEDEFYGKSEIYPQDLQLPVIIHQADQGATLTVTYQGCAAAGFCYPPETRSVPLNAVAANNAAPAVSAQPDNRSTPLPFSPLWALLIGIGVAFTPCVLPMYPLISSIILGGPRRFSLGRLFALAMVYVQGMALTYTLLGVVVAAAGLRFQAALQHPYVLIGLSVLFIALALSMFGLFTLQLPASLQTRLTLWSNRHQGGSLPGVFAMGALAGLICSPCTTAPLSAILLYIAQSGNLLAGAGTLWLYAFGMGLPLIAVTLFGNKLLPKSGPWMHSVKEGFGFVILALPVFLLERVIGDLWGMRLWSLLGVAFFAWAFRLSLGLQGKGRVVQVVMLVAAVVAARPLQDWAFGVDNPVQTVAHLPFQPIASSQQLDTALQQAQGRMTMVDLYADWCVACKEFEKYTFSDAQVRSALSQVQLLQANVTANNAQDNALLQHLQVLGLPTILFFDAQGKEIPDSRVTGFLNADEFRAHLHNLPR</sequence>
<keyword evidence="23" id="KW-1185">Reference proteome</keyword>
<feature type="domain" description="Thioredoxin" evidence="19">
    <location>
        <begin position="435"/>
        <end position="566"/>
    </location>
</feature>
<feature type="chain" id="PRO_5042650325" description="Thiol:disulfide interchange protein DsbD" evidence="18">
    <location>
        <begin position="24"/>
        <end position="566"/>
    </location>
</feature>
<evidence type="ECO:0000256" key="16">
    <source>
        <dbReference type="ARBA" id="ARBA00047388"/>
    </source>
</evidence>
<dbReference type="CDD" id="cd02953">
    <property type="entry name" value="DsbDgamma"/>
    <property type="match status" value="1"/>
</dbReference>
<keyword evidence="13 18" id="KW-0472">Membrane</keyword>
<comment type="subcellular location">
    <subcellularLocation>
        <location evidence="1 18">Cell inner membrane</location>
        <topology evidence="1 18">Multi-pass membrane protein</topology>
    </subcellularLocation>
</comment>
<dbReference type="Pfam" id="PF11412">
    <property type="entry name" value="DsbD_N"/>
    <property type="match status" value="1"/>
</dbReference>
<dbReference type="FunFam" id="3.40.30.10:FF:000116">
    <property type="entry name" value="Thiol:disulfide interchange protein DsbD"/>
    <property type="match status" value="1"/>
</dbReference>
<feature type="transmembrane region" description="Helical" evidence="18">
    <location>
        <begin position="331"/>
        <end position="353"/>
    </location>
</feature>
<keyword evidence="12 18" id="KW-0520">NAD</keyword>
<dbReference type="InterPro" id="IPR017937">
    <property type="entry name" value="Thioredoxin_CS"/>
</dbReference>
<evidence type="ECO:0000313" key="22">
    <source>
        <dbReference type="Proteomes" id="UP000424872"/>
    </source>
</evidence>
<dbReference type="EMBL" id="JAUOOM010000003">
    <property type="protein sequence ID" value="MDO6405818.1"/>
    <property type="molecule type" value="Genomic_DNA"/>
</dbReference>
<evidence type="ECO:0000256" key="15">
    <source>
        <dbReference type="ARBA" id="ARBA00023284"/>
    </source>
</evidence>
<dbReference type="InterPro" id="IPR022910">
    <property type="entry name" value="Thiol_diS_interchange_DbsD"/>
</dbReference>
<dbReference type="InterPro" id="IPR013766">
    <property type="entry name" value="Thioredoxin_domain"/>
</dbReference>
<feature type="transmembrane region" description="Helical" evidence="18">
    <location>
        <begin position="292"/>
        <end position="319"/>
    </location>
</feature>
<evidence type="ECO:0000256" key="6">
    <source>
        <dbReference type="ARBA" id="ARBA00022692"/>
    </source>
</evidence>
<dbReference type="PANTHER" id="PTHR32234:SF0">
    <property type="entry name" value="THIOL:DISULFIDE INTERCHANGE PROTEIN DSBD"/>
    <property type="match status" value="1"/>
</dbReference>
<reference evidence="22" key="1">
    <citation type="submission" date="2017-11" db="EMBL/GenBank/DDBJ databases">
        <title>Genome sequence of Pantoea sp. MSR2.</title>
        <authorList>
            <person name="Nascimento F.X."/>
        </authorList>
    </citation>
    <scope>NUCLEOTIDE SEQUENCE [LARGE SCALE GENOMIC DNA]</scope>
    <source>
        <strain evidence="22">MSR2</strain>
    </source>
</reference>
<dbReference type="InterPro" id="IPR036929">
    <property type="entry name" value="DsbDN_sf"/>
</dbReference>
<keyword evidence="7 18" id="KW-0732">Signal</keyword>
<dbReference type="GO" id="GO:0017004">
    <property type="term" value="P:cytochrome complex assembly"/>
    <property type="evidence" value="ECO:0007669"/>
    <property type="project" value="UniProtKB-UniRule"/>
</dbReference>
<dbReference type="SUPFAM" id="SSF74863">
    <property type="entry name" value="Thiol:disulfide interchange protein DsbD, N-terminal domain (DsbD-alpha)"/>
    <property type="match status" value="1"/>
</dbReference>
<evidence type="ECO:0000256" key="3">
    <source>
        <dbReference type="ARBA" id="ARBA00022448"/>
    </source>
</evidence>
<name>A0AAP9H2B8_9GAMM</name>
<evidence type="ECO:0000256" key="4">
    <source>
        <dbReference type="ARBA" id="ARBA00022475"/>
    </source>
</evidence>
<dbReference type="PANTHER" id="PTHR32234">
    <property type="entry name" value="THIOL:DISULFIDE INTERCHANGE PROTEIN DSBD"/>
    <property type="match status" value="1"/>
</dbReference>
<feature type="disulfide bond" description="Redox-active" evidence="18">
    <location>
        <begin position="184"/>
        <end position="306"/>
    </location>
</feature>
<dbReference type="GO" id="GO:0009055">
    <property type="term" value="F:electron transfer activity"/>
    <property type="evidence" value="ECO:0007669"/>
    <property type="project" value="UniProtKB-UniRule"/>
</dbReference>
<feature type="transmembrane region" description="Helical" evidence="18">
    <location>
        <begin position="389"/>
        <end position="408"/>
    </location>
</feature>
<protein>
    <recommendedName>
        <fullName evidence="18">Thiol:disulfide interchange protein DsbD</fullName>
        <ecNumber evidence="18">1.8.1.8</ecNumber>
    </recommendedName>
    <alternativeName>
        <fullName evidence="18">Protein-disulfide reductase</fullName>
        <shortName evidence="18">Disulfide reductase</shortName>
    </alternativeName>
</protein>
<evidence type="ECO:0000256" key="1">
    <source>
        <dbReference type="ARBA" id="ARBA00004429"/>
    </source>
</evidence>
<keyword evidence="10 18" id="KW-1133">Transmembrane helix</keyword>
<dbReference type="Proteomes" id="UP000424872">
    <property type="component" value="Chromosome"/>
</dbReference>
<evidence type="ECO:0000256" key="13">
    <source>
        <dbReference type="ARBA" id="ARBA00023136"/>
    </source>
</evidence>
<keyword evidence="3 18" id="KW-0813">Transport</keyword>
<dbReference type="Pfam" id="PF02683">
    <property type="entry name" value="DsbD_TM"/>
    <property type="match status" value="1"/>
</dbReference>
<feature type="disulfide bond" description="Redox-active" evidence="18">
    <location>
        <begin position="126"/>
        <end position="132"/>
    </location>
</feature>
<proteinExistence type="inferred from homology"/>
<keyword evidence="15 18" id="KW-0676">Redox-active center</keyword>
<keyword evidence="5 18" id="KW-0997">Cell inner membrane</keyword>
<comment type="similarity">
    <text evidence="2 18">Belongs to the thioredoxin family. DsbD subfamily.</text>
</comment>
<evidence type="ECO:0000256" key="8">
    <source>
        <dbReference type="ARBA" id="ARBA00022748"/>
    </source>
</evidence>
<evidence type="ECO:0000256" key="5">
    <source>
        <dbReference type="ARBA" id="ARBA00022519"/>
    </source>
</evidence>
<dbReference type="Pfam" id="PF13098">
    <property type="entry name" value="Thioredoxin_2"/>
    <property type="match status" value="1"/>
</dbReference>
<dbReference type="InterPro" id="IPR003834">
    <property type="entry name" value="Cyt_c_assmbl_TM_dom"/>
</dbReference>
<evidence type="ECO:0000256" key="14">
    <source>
        <dbReference type="ARBA" id="ARBA00023157"/>
    </source>
</evidence>
<dbReference type="Proteomes" id="UP001171299">
    <property type="component" value="Unassembled WGS sequence"/>
</dbReference>
<accession>A0AAP9H2B8</accession>